<feature type="non-terminal residue" evidence="1">
    <location>
        <position position="1"/>
    </location>
</feature>
<organism evidence="1 2">
    <name type="scientific">Schizopora paradoxa</name>
    <dbReference type="NCBI Taxonomy" id="27342"/>
    <lineage>
        <taxon>Eukaryota</taxon>
        <taxon>Fungi</taxon>
        <taxon>Dikarya</taxon>
        <taxon>Basidiomycota</taxon>
        <taxon>Agaricomycotina</taxon>
        <taxon>Agaricomycetes</taxon>
        <taxon>Hymenochaetales</taxon>
        <taxon>Schizoporaceae</taxon>
        <taxon>Schizopora</taxon>
    </lineage>
</organism>
<dbReference type="Pfam" id="PF18759">
    <property type="entry name" value="Plavaka"/>
    <property type="match status" value="1"/>
</dbReference>
<accession>A0A0H2RT42</accession>
<gene>
    <name evidence="1" type="ORF">SCHPADRAFT_794164</name>
</gene>
<dbReference type="InterPro" id="IPR041078">
    <property type="entry name" value="Plavaka"/>
</dbReference>
<evidence type="ECO:0000313" key="1">
    <source>
        <dbReference type="EMBL" id="KLO15185.1"/>
    </source>
</evidence>
<dbReference type="OrthoDB" id="2576233at2759"/>
<dbReference type="InParanoid" id="A0A0H2RT42"/>
<sequence>LFYRNGLEVFKFLLANPVFSGKQNFVPQKCFDEGDVVFFDEPTTAHHMWEVQVHDGVADGETLGLVILGSDSTHLSNHTGDKHDHCVYMSCGNIAKDVRSKISSRCWVKVAQIPVGKFLETKLNGVLNKRLYHLCMDIVTEALKECSKHPVLMADADGNMRLVRTILISHIADLPEQQTIACVGTKSSPISKARYHQLGIATRQELRTGAFTLDQIRSLREQVDAQNISSYVLKARSIGMNAVHKPYWRNWEFADPCKFLSPDILHQHHKFFWDHPMDWAKELVGAAELDRRYKALQKHVGRAHFRKGFTAFKQHTCRESRELQASFIAVIAGAVSPGVMRALRGVMDFIYLAQFEVQSTKTLALLQDALSRFHADKQHIVDEEGCDDGWHIPKLELMHNVASLIAQSGSAPQYTAERIERCHIIMSKIPYRATNHKNYEEQMCRHLDRQEKIHLFDMYLRW</sequence>
<dbReference type="EMBL" id="KQ085933">
    <property type="protein sequence ID" value="KLO15185.1"/>
    <property type="molecule type" value="Genomic_DNA"/>
</dbReference>
<keyword evidence="2" id="KW-1185">Reference proteome</keyword>
<protein>
    <submittedName>
        <fullName evidence="1">Uncharacterized protein</fullName>
    </submittedName>
</protein>
<reference evidence="1 2" key="1">
    <citation type="submission" date="2015-04" db="EMBL/GenBank/DDBJ databases">
        <title>Complete genome sequence of Schizopora paradoxa KUC8140, a cosmopolitan wood degrader in East Asia.</title>
        <authorList>
            <consortium name="DOE Joint Genome Institute"/>
            <person name="Min B."/>
            <person name="Park H."/>
            <person name="Jang Y."/>
            <person name="Kim J.-J."/>
            <person name="Kim K.H."/>
            <person name="Pangilinan J."/>
            <person name="Lipzen A."/>
            <person name="Riley R."/>
            <person name="Grigoriev I.V."/>
            <person name="Spatafora J.W."/>
            <person name="Choi I.-G."/>
        </authorList>
    </citation>
    <scope>NUCLEOTIDE SEQUENCE [LARGE SCALE GENOMIC DNA]</scope>
    <source>
        <strain evidence="1 2">KUC8140</strain>
    </source>
</reference>
<evidence type="ECO:0000313" key="2">
    <source>
        <dbReference type="Proteomes" id="UP000053477"/>
    </source>
</evidence>
<dbReference type="Proteomes" id="UP000053477">
    <property type="component" value="Unassembled WGS sequence"/>
</dbReference>
<feature type="non-terminal residue" evidence="1">
    <location>
        <position position="462"/>
    </location>
</feature>
<proteinExistence type="predicted"/>
<name>A0A0H2RT42_9AGAM</name>
<dbReference type="AlphaFoldDB" id="A0A0H2RT42"/>